<accession>L0A162</accession>
<dbReference type="Gene3D" id="1.10.260.40">
    <property type="entry name" value="lambda repressor-like DNA-binding domains"/>
    <property type="match status" value="1"/>
</dbReference>
<dbReference type="RefSeq" id="WP_015235497.1">
    <property type="nucleotide sequence ID" value="NC_019793.1"/>
</dbReference>
<dbReference type="PANTHER" id="PTHR46558">
    <property type="entry name" value="TRACRIPTIONAL REGULATORY PROTEIN-RELATED-RELATED"/>
    <property type="match status" value="1"/>
</dbReference>
<evidence type="ECO:0000256" key="2">
    <source>
        <dbReference type="SAM" id="MobiDB-lite"/>
    </source>
</evidence>
<reference evidence="5" key="1">
    <citation type="submission" date="2012-03" db="EMBL/GenBank/DDBJ databases">
        <title>Complete sequence of chromosome of Deinococcus peraridilitoris DSM 19664.</title>
        <authorList>
            <person name="Lucas S."/>
            <person name="Copeland A."/>
            <person name="Lapidus A."/>
            <person name="Glavina del Rio T."/>
            <person name="Dalin E."/>
            <person name="Tice H."/>
            <person name="Bruce D."/>
            <person name="Goodwin L."/>
            <person name="Pitluck S."/>
            <person name="Peters L."/>
            <person name="Mikhailova N."/>
            <person name="Lu M."/>
            <person name="Kyrpides N."/>
            <person name="Mavromatis K."/>
            <person name="Ivanova N."/>
            <person name="Brettin T."/>
            <person name="Detter J.C."/>
            <person name="Han C."/>
            <person name="Larimer F."/>
            <person name="Land M."/>
            <person name="Hauser L."/>
            <person name="Markowitz V."/>
            <person name="Cheng J.-F."/>
            <person name="Hugenholtz P."/>
            <person name="Woyke T."/>
            <person name="Wu D."/>
            <person name="Pukall R."/>
            <person name="Steenblock K."/>
            <person name="Brambilla E."/>
            <person name="Klenk H.-P."/>
            <person name="Eisen J.A."/>
        </authorList>
    </citation>
    <scope>NUCLEOTIDE SEQUENCE [LARGE SCALE GENOMIC DNA]</scope>
    <source>
        <strain evidence="5">DSM 19664 / LMG 22246 / CIP 109416 / KR-200</strain>
    </source>
</reference>
<dbReference type="Proteomes" id="UP000010467">
    <property type="component" value="Chromosome"/>
</dbReference>
<organism evidence="4 5">
    <name type="scientific">Deinococcus peraridilitoris (strain DSM 19664 / LMG 22246 / CIP 109416 / KR-200)</name>
    <dbReference type="NCBI Taxonomy" id="937777"/>
    <lineage>
        <taxon>Bacteria</taxon>
        <taxon>Thermotogati</taxon>
        <taxon>Deinococcota</taxon>
        <taxon>Deinococci</taxon>
        <taxon>Deinococcales</taxon>
        <taxon>Deinococcaceae</taxon>
        <taxon>Deinococcus</taxon>
    </lineage>
</organism>
<dbReference type="CDD" id="cd00093">
    <property type="entry name" value="HTH_XRE"/>
    <property type="match status" value="1"/>
</dbReference>
<gene>
    <name evidence="4" type="ordered locus">Deipe_1656</name>
</gene>
<protein>
    <submittedName>
        <fullName evidence="4">Putative transcriptional regulator</fullName>
    </submittedName>
</protein>
<dbReference type="EMBL" id="CP003382">
    <property type="protein sequence ID" value="AFZ67189.1"/>
    <property type="molecule type" value="Genomic_DNA"/>
</dbReference>
<dbReference type="AlphaFoldDB" id="L0A162"/>
<feature type="domain" description="HTH cro/C1-type" evidence="3">
    <location>
        <begin position="29"/>
        <end position="83"/>
    </location>
</feature>
<dbReference type="Pfam" id="PF01381">
    <property type="entry name" value="HTH_3"/>
    <property type="match status" value="1"/>
</dbReference>
<dbReference type="KEGG" id="dpd:Deipe_1656"/>
<dbReference type="InterPro" id="IPR010982">
    <property type="entry name" value="Lambda_DNA-bd_dom_sf"/>
</dbReference>
<evidence type="ECO:0000313" key="5">
    <source>
        <dbReference type="Proteomes" id="UP000010467"/>
    </source>
</evidence>
<evidence type="ECO:0000259" key="3">
    <source>
        <dbReference type="PROSITE" id="PS50943"/>
    </source>
</evidence>
<dbReference type="STRING" id="937777.Deipe_1656"/>
<proteinExistence type="predicted"/>
<dbReference type="OrthoDB" id="72079at2"/>
<dbReference type="PANTHER" id="PTHR46558:SF11">
    <property type="entry name" value="HTH-TYPE TRANSCRIPTIONAL REGULATOR XRE"/>
    <property type="match status" value="1"/>
</dbReference>
<dbReference type="PATRIC" id="fig|937777.3.peg.1654"/>
<keyword evidence="5" id="KW-1185">Reference proteome</keyword>
<dbReference type="GO" id="GO:0003677">
    <property type="term" value="F:DNA binding"/>
    <property type="evidence" value="ECO:0007669"/>
    <property type="project" value="UniProtKB-KW"/>
</dbReference>
<sequence length="107" mass="12015">MPTSTRAAGTNRKRPRHPIDHSARLGRVVQRLREEQEMSQETLADLAGIDRTYVSMLERGLHRVSLELAAAVAGAFDLTLTQLMERVDREPKVKVKPARRAQTKSPS</sequence>
<evidence type="ECO:0000313" key="4">
    <source>
        <dbReference type="EMBL" id="AFZ67189.1"/>
    </source>
</evidence>
<evidence type="ECO:0000256" key="1">
    <source>
        <dbReference type="ARBA" id="ARBA00023125"/>
    </source>
</evidence>
<keyword evidence="1" id="KW-0238">DNA-binding</keyword>
<dbReference type="SUPFAM" id="SSF47413">
    <property type="entry name" value="lambda repressor-like DNA-binding domains"/>
    <property type="match status" value="1"/>
</dbReference>
<feature type="region of interest" description="Disordered" evidence="2">
    <location>
        <begin position="1"/>
        <end position="24"/>
    </location>
</feature>
<dbReference type="PROSITE" id="PS50943">
    <property type="entry name" value="HTH_CROC1"/>
    <property type="match status" value="1"/>
</dbReference>
<dbReference type="InterPro" id="IPR001387">
    <property type="entry name" value="Cro/C1-type_HTH"/>
</dbReference>
<dbReference type="SMART" id="SM00530">
    <property type="entry name" value="HTH_XRE"/>
    <property type="match status" value="1"/>
</dbReference>
<dbReference type="HOGENOM" id="CLU_066192_24_1_0"/>
<name>L0A162_DEIPD</name>